<protein>
    <submittedName>
        <fullName evidence="2">Uncharacterized protein</fullName>
    </submittedName>
</protein>
<dbReference type="EMBL" id="BMFU01000006">
    <property type="protein sequence ID" value="GGH63284.1"/>
    <property type="molecule type" value="Genomic_DNA"/>
</dbReference>
<gene>
    <name evidence="2" type="ORF">GCM10008014_40570</name>
</gene>
<sequence length="101" mass="11602">MIEKNLLDMVAVKNTRKRMKAITTSTSTKIRPEDEMILLMKTARNRFEKALQSGQIEIINEREWKLHPHRHISSFCSSPCSHTGNTKRSSPPMYGRSAFGI</sequence>
<evidence type="ECO:0000313" key="2">
    <source>
        <dbReference type="EMBL" id="GGH63284.1"/>
    </source>
</evidence>
<reference evidence="3" key="1">
    <citation type="journal article" date="2019" name="Int. J. Syst. Evol. Microbiol.">
        <title>The Global Catalogue of Microorganisms (GCM) 10K type strain sequencing project: providing services to taxonomists for standard genome sequencing and annotation.</title>
        <authorList>
            <consortium name="The Broad Institute Genomics Platform"/>
            <consortium name="The Broad Institute Genome Sequencing Center for Infectious Disease"/>
            <person name="Wu L."/>
            <person name="Ma J."/>
        </authorList>
    </citation>
    <scope>NUCLEOTIDE SEQUENCE [LARGE SCALE GENOMIC DNA]</scope>
    <source>
        <strain evidence="3">CGMCC 1.12770</strain>
    </source>
</reference>
<accession>A0ABQ1ZHI5</accession>
<keyword evidence="3" id="KW-1185">Reference proteome</keyword>
<evidence type="ECO:0000256" key="1">
    <source>
        <dbReference type="SAM" id="MobiDB-lite"/>
    </source>
</evidence>
<name>A0ABQ1ZHI5_9BACL</name>
<feature type="compositionally biased region" description="Polar residues" evidence="1">
    <location>
        <begin position="76"/>
        <end position="89"/>
    </location>
</feature>
<comment type="caution">
    <text evidence="2">The sequence shown here is derived from an EMBL/GenBank/DDBJ whole genome shotgun (WGS) entry which is preliminary data.</text>
</comment>
<proteinExistence type="predicted"/>
<feature type="region of interest" description="Disordered" evidence="1">
    <location>
        <begin position="76"/>
        <end position="101"/>
    </location>
</feature>
<dbReference type="Proteomes" id="UP000652153">
    <property type="component" value="Unassembled WGS sequence"/>
</dbReference>
<organism evidence="2 3">
    <name type="scientific">Paenibacillus silvae</name>
    <dbReference type="NCBI Taxonomy" id="1325358"/>
    <lineage>
        <taxon>Bacteria</taxon>
        <taxon>Bacillati</taxon>
        <taxon>Bacillota</taxon>
        <taxon>Bacilli</taxon>
        <taxon>Bacillales</taxon>
        <taxon>Paenibacillaceae</taxon>
        <taxon>Paenibacillus</taxon>
    </lineage>
</organism>
<evidence type="ECO:0000313" key="3">
    <source>
        <dbReference type="Proteomes" id="UP000652153"/>
    </source>
</evidence>